<evidence type="ECO:0000259" key="1">
    <source>
        <dbReference type="Pfam" id="PF14529"/>
    </source>
</evidence>
<feature type="domain" description="Endonuclease/exonuclease/phosphatase" evidence="1">
    <location>
        <begin position="39"/>
        <end position="124"/>
    </location>
</feature>
<dbReference type="Pfam" id="PF14529">
    <property type="entry name" value="Exo_endo_phos_2"/>
    <property type="match status" value="1"/>
</dbReference>
<proteinExistence type="predicted"/>
<evidence type="ECO:0000313" key="2">
    <source>
        <dbReference type="EMBL" id="CAG6743088.1"/>
    </source>
</evidence>
<organism evidence="2">
    <name type="scientific">Cacopsylla melanoneura</name>
    <dbReference type="NCBI Taxonomy" id="428564"/>
    <lineage>
        <taxon>Eukaryota</taxon>
        <taxon>Metazoa</taxon>
        <taxon>Ecdysozoa</taxon>
        <taxon>Arthropoda</taxon>
        <taxon>Hexapoda</taxon>
        <taxon>Insecta</taxon>
        <taxon>Pterygota</taxon>
        <taxon>Neoptera</taxon>
        <taxon>Paraneoptera</taxon>
        <taxon>Hemiptera</taxon>
        <taxon>Sternorrhyncha</taxon>
        <taxon>Psylloidea</taxon>
        <taxon>Psyllidae</taxon>
        <taxon>Psyllinae</taxon>
        <taxon>Cacopsylla</taxon>
    </lineage>
</organism>
<protein>
    <recommendedName>
        <fullName evidence="1">Endonuclease/exonuclease/phosphatase domain-containing protein</fullName>
    </recommendedName>
</protein>
<dbReference type="InterPro" id="IPR036691">
    <property type="entry name" value="Endo/exonu/phosph_ase_sf"/>
</dbReference>
<dbReference type="Gene3D" id="3.60.10.10">
    <property type="entry name" value="Endonuclease/exonuclease/phosphatase"/>
    <property type="match status" value="1"/>
</dbReference>
<dbReference type="PANTHER" id="PTHR33776">
    <property type="entry name" value="ENDO/EXONUCLEASE/PHOSPHATASE DOMAIN-CONTAINING PROTEIN"/>
    <property type="match status" value="1"/>
</dbReference>
<dbReference type="PANTHER" id="PTHR33776:SF3">
    <property type="entry name" value="PHD-TYPE DOMAIN-CONTAINING PROTEIN"/>
    <property type="match status" value="1"/>
</dbReference>
<sequence length="130" mass="14766">MGGILIAIKNKFQAKLINISKNNLETLFITLKFKYQKIILSCVYIPPASPLNIIQDYCQVLEEVIRDNAHSQVLLVGDFNLPRLMTSLPPDNQTEYLIHTLALCNLYQYNTTLTLIGSTLDLIIGYHLSR</sequence>
<dbReference type="GO" id="GO:0003824">
    <property type="term" value="F:catalytic activity"/>
    <property type="evidence" value="ECO:0007669"/>
    <property type="project" value="InterPro"/>
</dbReference>
<dbReference type="EMBL" id="HBUF01443078">
    <property type="protein sequence ID" value="CAG6743088.1"/>
    <property type="molecule type" value="Transcribed_RNA"/>
</dbReference>
<dbReference type="SUPFAM" id="SSF56219">
    <property type="entry name" value="DNase I-like"/>
    <property type="match status" value="1"/>
</dbReference>
<dbReference type="AlphaFoldDB" id="A0A8D8Z8I9"/>
<dbReference type="InterPro" id="IPR005135">
    <property type="entry name" value="Endo/exonuclease/phosphatase"/>
</dbReference>
<name>A0A8D8Z8I9_9HEMI</name>
<reference evidence="2" key="1">
    <citation type="submission" date="2021-05" db="EMBL/GenBank/DDBJ databases">
        <authorList>
            <person name="Alioto T."/>
            <person name="Alioto T."/>
            <person name="Gomez Garrido J."/>
        </authorList>
    </citation>
    <scope>NUCLEOTIDE SEQUENCE</scope>
</reference>
<accession>A0A8D8Z8I9</accession>